<reference evidence="7 8" key="1">
    <citation type="submission" date="2014-03" db="EMBL/GenBank/DDBJ databases">
        <title>Whole genome sequence of Novosphingobium resinovorum KF1.</title>
        <authorList>
            <person name="Gan H.M."/>
            <person name="Gan H.Y."/>
            <person name="Chew T.H."/>
            <person name="Savka M.A."/>
        </authorList>
    </citation>
    <scope>NUCLEOTIDE SEQUENCE [LARGE SCALE GENOMIC DNA]</scope>
    <source>
        <strain evidence="7 8">KF1</strain>
    </source>
</reference>
<evidence type="ECO:0000313" key="7">
    <source>
        <dbReference type="EMBL" id="EZP81270.1"/>
    </source>
</evidence>
<keyword evidence="2" id="KW-0479">Metal-binding</keyword>
<feature type="signal peptide" evidence="5">
    <location>
        <begin position="1"/>
        <end position="21"/>
    </location>
</feature>
<protein>
    <recommendedName>
        <fullName evidence="6">Sulfatase N-terminal domain-containing protein</fullName>
    </recommendedName>
</protein>
<sequence>MPLRLKRLLALSALTAVHANAEPVRTILPVPPVPFNGTISESVLDSTPTPAEPVLAPDNAPNVLVFMSDDTGFAMSSAFGGPVPTPNIDRLAAQGQRYNRFHTTGICSPSRAALLTGRNHHNAGNGYLSEMSAGFPGYAGTISRETATIAQVLRLNGYSTAMFGKHHNTTSPEKSAAGPFDNWPTGLGFEYFYGFMGGDTDQFDPVIYRGTDMVEPDEGNGRMVDRRLADDMINWVHNQKAAAPDKPFFVYYAPGSMHAPHQAPTEYIARFKGRFDKGWDVVRQETFRRQLAEGIIPRGTRLTPRPEGIPAWDSLTPDKKAFAARTMEVAAAQLVYQDEQIGRVLDELQRMGELKNTLVTLMQGDNGASGEAGPDGTINELRSMGRHDEDEMWVLANTDKLGGPMTYQSYPVGWAWAMSSPLRWTKQFASMLGGIRNDMIMSWPGHVQHPGSVCAEFGHLVDIAPTVLDAASLPAPEVVLGARQKPMDGRTLLPSLASCEANRPRTQYFEIGGKIGLYHDGWFLSGEDGRPSWENLPPTGERPKMDWTLYDLSKDFSQSTDLSTKEPQRMAEMMALWKQEATRNNVFPLDHRFATGRAIRGTVGPAGKHFDYWGKNISMPALGGSPCLAARSFTINDDLVLDRPAASGAIVAWGSRFGGWSLYLDQGHPVFVFARSTDPKEITDVRASAKLPQGKVSLRLRFAAQAPGKGAEVVLSSGGQELPRAQVPVNVLMPSGTGEMFDIGRDLGVPVTDYRTPHGAIEGDVPHVTIDLD</sequence>
<dbReference type="PATRIC" id="fig|158500.4.peg.2998"/>
<dbReference type="Pfam" id="PF00884">
    <property type="entry name" value="Sulfatase"/>
    <property type="match status" value="1"/>
</dbReference>
<dbReference type="InterPro" id="IPR017850">
    <property type="entry name" value="Alkaline_phosphatase_core_sf"/>
</dbReference>
<comment type="similarity">
    <text evidence="1">Belongs to the sulfatase family.</text>
</comment>
<dbReference type="Gene3D" id="3.40.720.10">
    <property type="entry name" value="Alkaline Phosphatase, subunit A"/>
    <property type="match status" value="1"/>
</dbReference>
<keyword evidence="4" id="KW-0106">Calcium</keyword>
<dbReference type="GO" id="GO:0016787">
    <property type="term" value="F:hydrolase activity"/>
    <property type="evidence" value="ECO:0007669"/>
    <property type="project" value="UniProtKB-KW"/>
</dbReference>
<evidence type="ECO:0000256" key="2">
    <source>
        <dbReference type="ARBA" id="ARBA00022723"/>
    </source>
</evidence>
<dbReference type="InterPro" id="IPR000917">
    <property type="entry name" value="Sulfatase_N"/>
</dbReference>
<dbReference type="PANTHER" id="PTHR42693">
    <property type="entry name" value="ARYLSULFATASE FAMILY MEMBER"/>
    <property type="match status" value="1"/>
</dbReference>
<dbReference type="PROSITE" id="PS00523">
    <property type="entry name" value="SULFATASE_1"/>
    <property type="match status" value="1"/>
</dbReference>
<dbReference type="InterPro" id="IPR050738">
    <property type="entry name" value="Sulfatase"/>
</dbReference>
<dbReference type="Gene3D" id="3.30.1120.10">
    <property type="match status" value="1"/>
</dbReference>
<evidence type="ECO:0000256" key="5">
    <source>
        <dbReference type="SAM" id="SignalP"/>
    </source>
</evidence>
<keyword evidence="5" id="KW-0732">Signal</keyword>
<dbReference type="CDD" id="cd16025">
    <property type="entry name" value="PAS_like"/>
    <property type="match status" value="1"/>
</dbReference>
<dbReference type="EMBL" id="JFYZ01000013">
    <property type="protein sequence ID" value="EZP81270.1"/>
    <property type="molecule type" value="Genomic_DNA"/>
</dbReference>
<dbReference type="SUPFAM" id="SSF53649">
    <property type="entry name" value="Alkaline phosphatase-like"/>
    <property type="match status" value="1"/>
</dbReference>
<name>A0A031JWH3_9SPHN</name>
<dbReference type="Proteomes" id="UP000024329">
    <property type="component" value="Unassembled WGS sequence"/>
</dbReference>
<evidence type="ECO:0000256" key="1">
    <source>
        <dbReference type="ARBA" id="ARBA00008779"/>
    </source>
</evidence>
<keyword evidence="3" id="KW-0378">Hydrolase</keyword>
<organism evidence="7 8">
    <name type="scientific">Novosphingobium resinovorum</name>
    <dbReference type="NCBI Taxonomy" id="158500"/>
    <lineage>
        <taxon>Bacteria</taxon>
        <taxon>Pseudomonadati</taxon>
        <taxon>Pseudomonadota</taxon>
        <taxon>Alphaproteobacteria</taxon>
        <taxon>Sphingomonadales</taxon>
        <taxon>Sphingomonadaceae</taxon>
        <taxon>Novosphingobium</taxon>
    </lineage>
</organism>
<dbReference type="AlphaFoldDB" id="A0A031JWH3"/>
<dbReference type="eggNOG" id="COG3119">
    <property type="taxonomic scope" value="Bacteria"/>
</dbReference>
<evidence type="ECO:0000256" key="3">
    <source>
        <dbReference type="ARBA" id="ARBA00022801"/>
    </source>
</evidence>
<dbReference type="RefSeq" id="WP_036526637.1">
    <property type="nucleotide sequence ID" value="NZ_JFYZ01000013.1"/>
</dbReference>
<dbReference type="PANTHER" id="PTHR42693:SF43">
    <property type="entry name" value="BLL2667 PROTEIN"/>
    <property type="match status" value="1"/>
</dbReference>
<comment type="caution">
    <text evidence="7">The sequence shown here is derived from an EMBL/GenBank/DDBJ whole genome shotgun (WGS) entry which is preliminary data.</text>
</comment>
<accession>A0A031JWH3</accession>
<evidence type="ECO:0000313" key="8">
    <source>
        <dbReference type="Proteomes" id="UP000024329"/>
    </source>
</evidence>
<evidence type="ECO:0000259" key="6">
    <source>
        <dbReference type="Pfam" id="PF00884"/>
    </source>
</evidence>
<evidence type="ECO:0000256" key="4">
    <source>
        <dbReference type="ARBA" id="ARBA00022837"/>
    </source>
</evidence>
<proteinExistence type="inferred from homology"/>
<dbReference type="GO" id="GO:0046872">
    <property type="term" value="F:metal ion binding"/>
    <property type="evidence" value="ECO:0007669"/>
    <property type="project" value="UniProtKB-KW"/>
</dbReference>
<gene>
    <name evidence="7" type="ORF">BV97_02931</name>
</gene>
<feature type="domain" description="Sulfatase N-terminal" evidence="6">
    <location>
        <begin position="61"/>
        <end position="471"/>
    </location>
</feature>
<feature type="chain" id="PRO_5001551957" description="Sulfatase N-terminal domain-containing protein" evidence="5">
    <location>
        <begin position="22"/>
        <end position="773"/>
    </location>
</feature>
<dbReference type="InterPro" id="IPR024607">
    <property type="entry name" value="Sulfatase_CS"/>
</dbReference>